<keyword evidence="14" id="KW-0206">Cytoskeleton</keyword>
<evidence type="ECO:0000256" key="4">
    <source>
        <dbReference type="ARBA" id="ARBA00008297"/>
    </source>
</evidence>
<evidence type="ECO:0000256" key="3">
    <source>
        <dbReference type="ARBA" id="ARBA00005082"/>
    </source>
</evidence>
<dbReference type="InterPro" id="IPR036178">
    <property type="entry name" value="Formintransfe-cycloase-like_sf"/>
</dbReference>
<keyword evidence="13" id="KW-0333">Golgi apparatus</keyword>
<comment type="similarity">
    <text evidence="5">In the C-terminal section; belongs to the cyclodeaminase/cyclohydrolase family.</text>
</comment>
<dbReference type="SUPFAM" id="SSF55116">
    <property type="entry name" value="Formiminotransferase domain of formiminotransferase-cyclodeaminase"/>
    <property type="match status" value="2"/>
</dbReference>
<organism evidence="22 23">
    <name type="scientific">Thermoanaerobaculum aquaticum</name>
    <dbReference type="NCBI Taxonomy" id="1312852"/>
    <lineage>
        <taxon>Bacteria</taxon>
        <taxon>Pseudomonadati</taxon>
        <taxon>Acidobacteriota</taxon>
        <taxon>Thermoanaerobaculia</taxon>
        <taxon>Thermoanaerobaculales</taxon>
        <taxon>Thermoanaerobaculaceae</taxon>
        <taxon>Thermoanaerobaculum</taxon>
    </lineage>
</organism>
<evidence type="ECO:0000259" key="20">
    <source>
        <dbReference type="SMART" id="SM01221"/>
    </source>
</evidence>
<evidence type="ECO:0000256" key="7">
    <source>
        <dbReference type="ARBA" id="ARBA00012998"/>
    </source>
</evidence>
<dbReference type="InterPro" id="IPR007044">
    <property type="entry name" value="Cyclodeamin/CycHdrlase"/>
</dbReference>
<comment type="function">
    <text evidence="17">Folate-dependent enzyme, that displays both transferase and deaminase activity. Serves to channel one-carbon units from formiminoglutamate to the folate pool.</text>
</comment>
<dbReference type="GO" id="GO:0019557">
    <property type="term" value="P:L-histidine catabolic process to glutamate and formate"/>
    <property type="evidence" value="ECO:0007669"/>
    <property type="project" value="UniProtKB-UniPathway"/>
</dbReference>
<dbReference type="InterPro" id="IPR004227">
    <property type="entry name" value="Formiminotransferase_cat"/>
</dbReference>
<evidence type="ECO:0000256" key="6">
    <source>
        <dbReference type="ARBA" id="ARBA00012252"/>
    </source>
</evidence>
<keyword evidence="15" id="KW-0456">Lyase</keyword>
<comment type="similarity">
    <text evidence="4">In the N-terminal section; belongs to the formiminotransferase family.</text>
</comment>
<keyword evidence="12" id="KW-0290">Folate-binding</keyword>
<evidence type="ECO:0000313" key="22">
    <source>
        <dbReference type="EMBL" id="KDA53602.1"/>
    </source>
</evidence>
<evidence type="ECO:0000256" key="9">
    <source>
        <dbReference type="ARBA" id="ARBA00022490"/>
    </source>
</evidence>
<dbReference type="InterPro" id="IPR022384">
    <property type="entry name" value="FormiminoTrfase_cat_dom_sf"/>
</dbReference>
<dbReference type="EMBL" id="JMFG01000020">
    <property type="protein sequence ID" value="KDA53602.1"/>
    <property type="molecule type" value="Genomic_DNA"/>
</dbReference>
<dbReference type="Gene3D" id="3.30.990.10">
    <property type="entry name" value="Formiminotransferase, N-terminal subdomain"/>
    <property type="match status" value="1"/>
</dbReference>
<keyword evidence="23" id="KW-1185">Reference proteome</keyword>
<name>A0A062XM11_9BACT</name>
<evidence type="ECO:0000256" key="14">
    <source>
        <dbReference type="ARBA" id="ARBA00023212"/>
    </source>
</evidence>
<evidence type="ECO:0000256" key="19">
    <source>
        <dbReference type="ARBA" id="ARBA00030029"/>
    </source>
</evidence>
<dbReference type="Gene3D" id="1.20.120.680">
    <property type="entry name" value="Formiminotetrahydrofolate cyclodeaminase monomer, up-and-down helical bundle"/>
    <property type="match status" value="1"/>
</dbReference>
<dbReference type="SUPFAM" id="SSF101262">
    <property type="entry name" value="Methenyltetrahydrofolate cyclohydrolase-like"/>
    <property type="match status" value="1"/>
</dbReference>
<evidence type="ECO:0000256" key="11">
    <source>
        <dbReference type="ARBA" id="ARBA00022808"/>
    </source>
</evidence>
<dbReference type="STRING" id="1312852.EG19_05220"/>
<evidence type="ECO:0000256" key="1">
    <source>
        <dbReference type="ARBA" id="ARBA00004114"/>
    </source>
</evidence>
<evidence type="ECO:0000256" key="8">
    <source>
        <dbReference type="ARBA" id="ARBA00017787"/>
    </source>
</evidence>
<dbReference type="Pfam" id="PF07837">
    <property type="entry name" value="FTCD_N"/>
    <property type="match status" value="1"/>
</dbReference>
<dbReference type="NCBIfam" id="TIGR02024">
    <property type="entry name" value="FtcD"/>
    <property type="match status" value="1"/>
</dbReference>
<dbReference type="InterPro" id="IPR037064">
    <property type="entry name" value="Formiminotransferase_N_sf"/>
</dbReference>
<dbReference type="InterPro" id="IPR012886">
    <property type="entry name" value="Formiminotransferase_N"/>
</dbReference>
<keyword evidence="11" id="KW-0369">Histidine metabolism</keyword>
<reference evidence="22 23" key="1">
    <citation type="submission" date="2014-04" db="EMBL/GenBank/DDBJ databases">
        <title>The Genome Sequence of Thermoanaerobaculum aquaticum MP-01, The First Cultivated Group 23 Acidobacterium.</title>
        <authorList>
            <person name="Stamps B.W."/>
            <person name="Losey N.A."/>
            <person name="Lawson P.A."/>
            <person name="Stevenson B.S."/>
        </authorList>
    </citation>
    <scope>NUCLEOTIDE SEQUENCE [LARGE SCALE GENOMIC DNA]</scope>
    <source>
        <strain evidence="22 23">MP-01</strain>
    </source>
</reference>
<feature type="domain" description="Formiminotransferase N-terminal subdomain" evidence="21">
    <location>
        <begin position="2"/>
        <end position="179"/>
    </location>
</feature>
<dbReference type="FunFam" id="3.30.990.10:FF:000001">
    <property type="entry name" value="Formimidoyltransferase cyclodeaminase"/>
    <property type="match status" value="1"/>
</dbReference>
<evidence type="ECO:0000256" key="2">
    <source>
        <dbReference type="ARBA" id="ARBA00004555"/>
    </source>
</evidence>
<evidence type="ECO:0000256" key="18">
    <source>
        <dbReference type="ARBA" id="ARBA00025915"/>
    </source>
</evidence>
<dbReference type="RefSeq" id="WP_038049446.1">
    <property type="nucleotide sequence ID" value="NZ_JMFG01000020.1"/>
</dbReference>
<evidence type="ECO:0000313" key="23">
    <source>
        <dbReference type="Proteomes" id="UP000027284"/>
    </source>
</evidence>
<comment type="subunit">
    <text evidence="18">Homooctamer, including four polyglutamate binding sites. The subunits are arranged as a tetramer of dimers, and form a planar ring-shaped structure.</text>
</comment>
<gene>
    <name evidence="22" type="ORF">EG19_05220</name>
</gene>
<evidence type="ECO:0000256" key="15">
    <source>
        <dbReference type="ARBA" id="ARBA00023239"/>
    </source>
</evidence>
<dbReference type="Pfam" id="PF02971">
    <property type="entry name" value="FTCD"/>
    <property type="match status" value="1"/>
</dbReference>
<dbReference type="GO" id="GO:0005814">
    <property type="term" value="C:centriole"/>
    <property type="evidence" value="ECO:0007669"/>
    <property type="project" value="UniProtKB-SubCell"/>
</dbReference>
<evidence type="ECO:0000256" key="5">
    <source>
        <dbReference type="ARBA" id="ARBA00010825"/>
    </source>
</evidence>
<dbReference type="InterPro" id="IPR013802">
    <property type="entry name" value="Formiminotransferase_C"/>
</dbReference>
<dbReference type="EC" id="4.3.1.4" evidence="7"/>
<dbReference type="GO" id="GO:0005542">
    <property type="term" value="F:folic acid binding"/>
    <property type="evidence" value="ECO:0007669"/>
    <property type="project" value="UniProtKB-KW"/>
</dbReference>
<evidence type="ECO:0000256" key="16">
    <source>
        <dbReference type="ARBA" id="ARBA00023268"/>
    </source>
</evidence>
<keyword evidence="16" id="KW-0511">Multifunctional enzyme</keyword>
<dbReference type="SMART" id="SM01222">
    <property type="entry name" value="FTCD_N"/>
    <property type="match status" value="1"/>
</dbReference>
<evidence type="ECO:0000256" key="10">
    <source>
        <dbReference type="ARBA" id="ARBA00022679"/>
    </source>
</evidence>
<dbReference type="Gene3D" id="3.30.70.670">
    <property type="entry name" value="Formiminotransferase, C-terminal subdomain"/>
    <property type="match status" value="1"/>
</dbReference>
<accession>A0A062XM11</accession>
<feature type="domain" description="Formiminotransferase C-terminal subdomain" evidence="20">
    <location>
        <begin position="180"/>
        <end position="342"/>
    </location>
</feature>
<dbReference type="GO" id="GO:0019556">
    <property type="term" value="P:L-histidine catabolic process to glutamate and formamide"/>
    <property type="evidence" value="ECO:0007669"/>
    <property type="project" value="UniProtKB-UniPathway"/>
</dbReference>
<evidence type="ECO:0000259" key="21">
    <source>
        <dbReference type="SMART" id="SM01222"/>
    </source>
</evidence>
<evidence type="ECO:0000256" key="17">
    <source>
        <dbReference type="ARBA" id="ARBA00025506"/>
    </source>
</evidence>
<dbReference type="GO" id="GO:0030409">
    <property type="term" value="F:glutamate formimidoyltransferase activity"/>
    <property type="evidence" value="ECO:0007669"/>
    <property type="project" value="UniProtKB-EC"/>
</dbReference>
<evidence type="ECO:0000256" key="12">
    <source>
        <dbReference type="ARBA" id="ARBA00022954"/>
    </source>
</evidence>
<dbReference type="UniPathway" id="UPA00379">
    <property type="reaction ID" value="UER00555"/>
</dbReference>
<dbReference type="Pfam" id="PF04961">
    <property type="entry name" value="FTCD_C"/>
    <property type="match status" value="1"/>
</dbReference>
<dbReference type="PANTHER" id="PTHR12234">
    <property type="entry name" value="FORMIMINOTRANSFERASE-CYCLODEAMINASE"/>
    <property type="match status" value="1"/>
</dbReference>
<dbReference type="EC" id="2.1.2.5" evidence="6"/>
<dbReference type="PANTHER" id="PTHR12234:SF0">
    <property type="entry name" value="FORMIMIDOYLTRANSFERASE-CYCLODEAMINASE"/>
    <property type="match status" value="1"/>
</dbReference>
<dbReference type="InterPro" id="IPR037070">
    <property type="entry name" value="Formiminotransferase_C_sf"/>
</dbReference>
<dbReference type="Proteomes" id="UP000027284">
    <property type="component" value="Unassembled WGS sequence"/>
</dbReference>
<keyword evidence="10 22" id="KW-0808">Transferase</keyword>
<comment type="pathway">
    <text evidence="3">Amino-acid degradation; L-histidine degradation into L-glutamate; L-glutamate from N-formimidoyl-L-glutamate (transferase route): step 1/1.</text>
</comment>
<proteinExistence type="inferred from homology"/>
<dbReference type="InterPro" id="IPR051623">
    <property type="entry name" value="FTCD"/>
</dbReference>
<dbReference type="SMART" id="SM01221">
    <property type="entry name" value="FTCD"/>
    <property type="match status" value="1"/>
</dbReference>
<dbReference type="AlphaFoldDB" id="A0A062XM11"/>
<dbReference type="GO" id="GO:0030412">
    <property type="term" value="F:formimidoyltetrahydrofolate cyclodeaminase activity"/>
    <property type="evidence" value="ECO:0007669"/>
    <property type="project" value="UniProtKB-EC"/>
</dbReference>
<protein>
    <recommendedName>
        <fullName evidence="8">Formimidoyltransferase-cyclodeaminase</fullName>
        <ecNumber evidence="6">2.1.2.5</ecNumber>
        <ecNumber evidence="7">4.3.1.4</ecNumber>
    </recommendedName>
    <alternativeName>
        <fullName evidence="19">Formiminotransferase-cyclodeaminase</fullName>
    </alternativeName>
</protein>
<comment type="caution">
    <text evidence="22">The sequence shown here is derived from an EMBL/GenBank/DDBJ whole genome shotgun (WGS) entry which is preliminary data.</text>
</comment>
<sequence length="564" mass="61157">MRLVECVPNISEGKRPEVYEKVAQAVTKVPGVTLLNVDPGAETNRTVITFVGEPEAVLEAAYQLAATAFELIDMRQHQGAHPRIGAVDVVPFVPISGVTMDDCVALAKRLGERLATDFAVPVYLYEFAASAPHRRNLSDIRAGEYEGLPEKLKDPAWQPDFGPAQFNPKLGACVVGARKFLVAYNVNLNTTDKRLANRVALDVREKGRMKRDEKGEVIRNEKGEPVYEPGLLKSVKAVGWTIPEYGCAQVSMNLTDLDVTPLHVAFDTCEEKARERGLRVTGSELVGLVPKFALLEAGKHYLARMGKSRGVPEEEIIHVAIRTLGLSEVKPFNPAERIIEYRLAPPARLANMTVRAFANELSTDSPAPGGGSVSALCGALSAALASMVANLSLGKKGFEDKKDALERIAVRGQELKDRLLWAMDEDTRAFDALLAAMRLPKGSPEEQQNRAQAVEQATLKAIEVPLSVLEACPEILELCLEVATIGLQASLSDAGVGAQVARAAAAGAYQNVCINLPSLSDRATAGQLLARADEAWLKVREKHALAEEQILRKLRQQALTQVEA</sequence>
<evidence type="ECO:0000256" key="13">
    <source>
        <dbReference type="ARBA" id="ARBA00023034"/>
    </source>
</evidence>
<comment type="subcellular location">
    <subcellularLocation>
        <location evidence="1">Cytoplasm</location>
        <location evidence="1">Cytoskeleton</location>
        <location evidence="1">Microtubule organizing center</location>
        <location evidence="1">Centrosome</location>
        <location evidence="1">Centriole</location>
    </subcellularLocation>
    <subcellularLocation>
        <location evidence="2">Golgi apparatus</location>
    </subcellularLocation>
</comment>
<keyword evidence="9" id="KW-0963">Cytoplasm</keyword>